<reference evidence="6" key="1">
    <citation type="submission" date="2018-07" db="EMBL/GenBank/DDBJ databases">
        <authorList>
            <person name="Himelright M."/>
            <person name="Eisemann E."/>
            <person name="Alder H."/>
            <person name="Craig M."/>
            <person name="Clem A."/>
            <person name="Temple L."/>
        </authorList>
    </citation>
    <scope>NUCLEOTIDE SEQUENCE [LARGE SCALE GENOMIC DNA]</scope>
</reference>
<evidence type="ECO:0000259" key="4">
    <source>
        <dbReference type="SMART" id="SM00990"/>
    </source>
</evidence>
<organism evidence="5 6">
    <name type="scientific">Bacillus phage Wes44</name>
    <dbReference type="NCBI Taxonomy" id="2283012"/>
    <lineage>
        <taxon>Viruses</taxon>
        <taxon>Duplodnaviria</taxon>
        <taxon>Heunggongvirae</taxon>
        <taxon>Uroviricota</taxon>
        <taxon>Caudoviricetes</taxon>
        <taxon>Gutmannvirinae</taxon>
        <taxon>Carmenvirus</taxon>
        <taxon>Carmenvirus Wes44</taxon>
    </lineage>
</organism>
<keyword evidence="2" id="KW-0540">Nuclease</keyword>
<evidence type="ECO:0000256" key="1">
    <source>
        <dbReference type="ARBA" id="ARBA00001946"/>
    </source>
</evidence>
<dbReference type="SMART" id="SM00990">
    <property type="entry name" value="VRR_NUC"/>
    <property type="match status" value="1"/>
</dbReference>
<dbReference type="InterPro" id="IPR011335">
    <property type="entry name" value="Restrct_endonuc-II-like"/>
</dbReference>
<keyword evidence="3" id="KW-0378">Hydrolase</keyword>
<dbReference type="GO" id="GO:0004518">
    <property type="term" value="F:nuclease activity"/>
    <property type="evidence" value="ECO:0007669"/>
    <property type="project" value="UniProtKB-KW"/>
</dbReference>
<proteinExistence type="predicted"/>
<sequence>MHTEKQIENYLKRKFESIGAIVLKFTSPGQAGVPDRIIILPDGLTIFVEVKCKTGRLAPLQQHWIRKLHKQGAYAWVVWSYEDVDRILEAHGYAI</sequence>
<feature type="domain" description="VRR-NUC" evidence="4">
    <location>
        <begin position="2"/>
        <end position="82"/>
    </location>
</feature>
<evidence type="ECO:0000313" key="5">
    <source>
        <dbReference type="EMBL" id="AXN58313.1"/>
    </source>
</evidence>
<dbReference type="EMBL" id="MH598512">
    <property type="protein sequence ID" value="AXN58313.1"/>
    <property type="molecule type" value="Genomic_DNA"/>
</dbReference>
<evidence type="ECO:0000256" key="2">
    <source>
        <dbReference type="ARBA" id="ARBA00022722"/>
    </source>
</evidence>
<protein>
    <submittedName>
        <fullName evidence="5">Nuclease</fullName>
    </submittedName>
</protein>
<name>A0A346FK08_9CAUD</name>
<dbReference type="InterPro" id="IPR011856">
    <property type="entry name" value="tRNA_endonuc-like_dom_sf"/>
</dbReference>
<gene>
    <name evidence="5" type="ORF">Wes44_4</name>
</gene>
<evidence type="ECO:0000256" key="3">
    <source>
        <dbReference type="ARBA" id="ARBA00022801"/>
    </source>
</evidence>
<dbReference type="Pfam" id="PF08774">
    <property type="entry name" value="VRR_NUC"/>
    <property type="match status" value="1"/>
</dbReference>
<dbReference type="Gene3D" id="3.40.1350.10">
    <property type="match status" value="1"/>
</dbReference>
<dbReference type="SUPFAM" id="SSF52980">
    <property type="entry name" value="Restriction endonuclease-like"/>
    <property type="match status" value="1"/>
</dbReference>
<comment type="cofactor">
    <cofactor evidence="1">
        <name>Mg(2+)</name>
        <dbReference type="ChEBI" id="CHEBI:18420"/>
    </cofactor>
</comment>
<dbReference type="Proteomes" id="UP000260494">
    <property type="component" value="Segment"/>
</dbReference>
<keyword evidence="6" id="KW-1185">Reference proteome</keyword>
<dbReference type="GO" id="GO:0016788">
    <property type="term" value="F:hydrolase activity, acting on ester bonds"/>
    <property type="evidence" value="ECO:0007669"/>
    <property type="project" value="InterPro"/>
</dbReference>
<dbReference type="GO" id="GO:0003676">
    <property type="term" value="F:nucleic acid binding"/>
    <property type="evidence" value="ECO:0007669"/>
    <property type="project" value="InterPro"/>
</dbReference>
<accession>A0A346FK08</accession>
<evidence type="ECO:0000313" key="6">
    <source>
        <dbReference type="Proteomes" id="UP000260494"/>
    </source>
</evidence>
<dbReference type="InterPro" id="IPR014883">
    <property type="entry name" value="VRR_NUC"/>
</dbReference>